<keyword evidence="5" id="KW-1185">Reference proteome</keyword>
<comment type="similarity">
    <text evidence="1 2">Belongs to the small heat shock protein (HSP20) family.</text>
</comment>
<evidence type="ECO:0000256" key="2">
    <source>
        <dbReference type="RuleBase" id="RU003616"/>
    </source>
</evidence>
<dbReference type="HOGENOM" id="CLU_046737_9_0_11"/>
<dbReference type="PANTHER" id="PTHR11527">
    <property type="entry name" value="HEAT-SHOCK PROTEIN 20 FAMILY MEMBER"/>
    <property type="match status" value="1"/>
</dbReference>
<reference evidence="5" key="1">
    <citation type="submission" date="2010-03" db="EMBL/GenBank/DDBJ databases">
        <title>The complete chromosome of Tsukamurella paurometabola DSM 20162.</title>
        <authorList>
            <consortium name="US DOE Joint Genome Institute (JGI-PGF)"/>
            <person name="Lucas S."/>
            <person name="Copeland A."/>
            <person name="Lapidus A."/>
            <person name="Glavina del Rio T."/>
            <person name="Dalin E."/>
            <person name="Tice H."/>
            <person name="Bruce D."/>
            <person name="Goodwin L."/>
            <person name="Pitluck S."/>
            <person name="Kyrpides N."/>
            <person name="Mavromatis K."/>
            <person name="Ivanova N."/>
            <person name="Mikhailova N."/>
            <person name="Munk A.C."/>
            <person name="Brettin T."/>
            <person name="Detter J.C."/>
            <person name="Tapia R."/>
            <person name="Han C."/>
            <person name="Larimer F."/>
            <person name="Land M."/>
            <person name="Hauser L."/>
            <person name="Markowitz V."/>
            <person name="Cheng J.-F."/>
            <person name="Hugenholtz P."/>
            <person name="Woyke T."/>
            <person name="Wu D."/>
            <person name="Jando M."/>
            <person name="Brambilla E."/>
            <person name="Klenk H.-P."/>
            <person name="Eisen J.A."/>
        </authorList>
    </citation>
    <scope>NUCLEOTIDE SEQUENCE [LARGE SCALE GENOMIC DNA]</scope>
    <source>
        <strain evidence="5">ATCC 8368 / DSM 20162 / CCUG 35730 / CIP 100753 / JCM 10117 / KCTC 9821 / NBRC 16120 / NCIMB 702349 / NCTC 13040</strain>
    </source>
</reference>
<dbReference type="CDD" id="cd06464">
    <property type="entry name" value="ACD_sHsps-like"/>
    <property type="match status" value="1"/>
</dbReference>
<keyword evidence="4" id="KW-0346">Stress response</keyword>
<feature type="domain" description="SHSP" evidence="3">
    <location>
        <begin position="26"/>
        <end position="139"/>
    </location>
</feature>
<protein>
    <submittedName>
        <fullName evidence="4">Heat shock protein Hsp20</fullName>
    </submittedName>
</protein>
<dbReference type="STRING" id="521096.Tpau_4157"/>
<dbReference type="AlphaFoldDB" id="D5UP17"/>
<evidence type="ECO:0000313" key="4">
    <source>
        <dbReference type="EMBL" id="ADG80726.1"/>
    </source>
</evidence>
<dbReference type="eggNOG" id="COG0071">
    <property type="taxonomic scope" value="Bacteria"/>
</dbReference>
<dbReference type="InterPro" id="IPR031107">
    <property type="entry name" value="Small_HSP"/>
</dbReference>
<dbReference type="Gene3D" id="2.60.40.790">
    <property type="match status" value="1"/>
</dbReference>
<accession>D5UP17</accession>
<dbReference type="KEGG" id="tpr:Tpau_4157"/>
<proteinExistence type="inferred from homology"/>
<evidence type="ECO:0000313" key="5">
    <source>
        <dbReference type="Proteomes" id="UP000001213"/>
    </source>
</evidence>
<dbReference type="RefSeq" id="WP_013128715.1">
    <property type="nucleotide sequence ID" value="NC_014158.1"/>
</dbReference>
<dbReference type="Proteomes" id="UP000001213">
    <property type="component" value="Chromosome"/>
</dbReference>
<dbReference type="InterPro" id="IPR008978">
    <property type="entry name" value="HSP20-like_chaperone"/>
</dbReference>
<sequence length="150" mass="16386">MLRFDPFSEFDQLSQGLAAAGRQTGSARSPRFMPIDLYQVDDHYVLTADLPGADPGSIDVNVENGVLTLTGRRSTMSDSGVTWLASERFSGIYRRQLTLSDNIDTAGITARYDNGVLTVTIPIAERAKPRHIVVEQGADEPQCEQLAVES</sequence>
<dbReference type="PROSITE" id="PS01031">
    <property type="entry name" value="SHSP"/>
    <property type="match status" value="1"/>
</dbReference>
<dbReference type="InterPro" id="IPR002068">
    <property type="entry name" value="A-crystallin/Hsp20_dom"/>
</dbReference>
<evidence type="ECO:0000256" key="1">
    <source>
        <dbReference type="PROSITE-ProRule" id="PRU00285"/>
    </source>
</evidence>
<organism evidence="4 5">
    <name type="scientific">Tsukamurella paurometabola (strain ATCC 8368 / DSM 20162 / CCUG 35730 / CIP 100753 / JCM 10117 / KCTC 9821 / NBRC 16120 / NCIMB 702349 / NCTC 13040)</name>
    <name type="common">Corynebacterium paurometabolum</name>
    <dbReference type="NCBI Taxonomy" id="521096"/>
    <lineage>
        <taxon>Bacteria</taxon>
        <taxon>Bacillati</taxon>
        <taxon>Actinomycetota</taxon>
        <taxon>Actinomycetes</taxon>
        <taxon>Mycobacteriales</taxon>
        <taxon>Tsukamurellaceae</taxon>
        <taxon>Tsukamurella</taxon>
    </lineage>
</organism>
<evidence type="ECO:0000259" key="3">
    <source>
        <dbReference type="PROSITE" id="PS01031"/>
    </source>
</evidence>
<dbReference type="EMBL" id="CP001966">
    <property type="protein sequence ID" value="ADG80726.1"/>
    <property type="molecule type" value="Genomic_DNA"/>
</dbReference>
<dbReference type="SUPFAM" id="SSF49764">
    <property type="entry name" value="HSP20-like chaperones"/>
    <property type="match status" value="1"/>
</dbReference>
<name>D5UP17_TSUPD</name>
<gene>
    <name evidence="4" type="ordered locus">Tpau_4157</name>
</gene>
<dbReference type="Pfam" id="PF00011">
    <property type="entry name" value="HSP20"/>
    <property type="match status" value="1"/>
</dbReference>
<reference evidence="4 5" key="2">
    <citation type="journal article" date="2011" name="Stand. Genomic Sci.">
        <title>Complete genome sequence of Tsukamurella paurometabola type strain (no. 33).</title>
        <authorList>
            <person name="Munk A.C."/>
            <person name="Lapidus A."/>
            <person name="Lucas S."/>
            <person name="Nolan M."/>
            <person name="Tice H."/>
            <person name="Cheng J.F."/>
            <person name="Del Rio T.G."/>
            <person name="Goodwin L."/>
            <person name="Pitluck S."/>
            <person name="Liolios K."/>
            <person name="Huntemann M."/>
            <person name="Ivanova N."/>
            <person name="Mavromatis K."/>
            <person name="Mikhailova N."/>
            <person name="Pati A."/>
            <person name="Chen A."/>
            <person name="Palaniappan K."/>
            <person name="Tapia R."/>
            <person name="Han C."/>
            <person name="Land M."/>
            <person name="Hauser L."/>
            <person name="Chang Y.J."/>
            <person name="Jeffries C.D."/>
            <person name="Brettin T."/>
            <person name="Yasawong M."/>
            <person name="Brambilla E.M."/>
            <person name="Rohde M."/>
            <person name="Sikorski J."/>
            <person name="Goker M."/>
            <person name="Detter J.C."/>
            <person name="Woyke T."/>
            <person name="Bristow J."/>
            <person name="Eisen J.A."/>
            <person name="Markowitz V."/>
            <person name="Hugenholtz P."/>
            <person name="Kyrpides N.C."/>
            <person name="Klenk H.P."/>
        </authorList>
    </citation>
    <scope>NUCLEOTIDE SEQUENCE [LARGE SCALE GENOMIC DNA]</scope>
    <source>
        <strain evidence="5">ATCC 8368 / DSM 20162 / CCUG 35730 / CIP 100753 / JCM 10117 / KCTC 9821 / NBRC 16120 / NCIMB 702349 / NCTC 13040</strain>
    </source>
</reference>